<comment type="similarity">
    <text evidence="2">Belongs to the glycosyl hydrolase 29 family.</text>
</comment>
<dbReference type="InterPro" id="IPR000933">
    <property type="entry name" value="Glyco_hydro_29"/>
</dbReference>
<evidence type="ECO:0000256" key="4">
    <source>
        <dbReference type="ARBA" id="ARBA00022729"/>
    </source>
</evidence>
<evidence type="ECO:0000256" key="2">
    <source>
        <dbReference type="ARBA" id="ARBA00007951"/>
    </source>
</evidence>
<sequence length="522" mass="59759">MKINKVVIVFGIVAILMGCKDISKNATQESKKETAPLKFEENWESLSKIEIQPEWFKDAKLGIYFHWGVYSVPAFDSEWYPRWMYYPDRGEKWGGEVFAHHQKTYGGVDKFNYHDFIPMFKAEQFDADNWASLFKDAGAKFAGPVAQHHDGFAMWGSKVNPWNSKDMGPKKDITKELFQALGKKNIKTIATFHHSRLGQKYAKDSTNWAGNGPDVGVDSNYPYHPDYITSTTDPKLRKLYGNMEIDEFNQYWLDQIKEVVDDYAPDIIWFDSWLDRIPENYRQQMVAHHFNTAVNRNQEPLVIHKQKDLPLSVSILDVEQGGKTEISEDYWMTDITINLDGAWSHVDDRDYKEPSLVIRNMIDVWSKKGIVLLNISPTAAGVIDQAQRDILKAIGKWIERHEEAVYETRVHATYGYGNANTGKGNHGGQSIVVEYSKNDIRFTTSKDGNTVYTYILGLPEANSDIQLEHVFDSNKTATIKNVSIVGSNAQLKWLRNDETLTITTPQSSDMNEIATVIKLEFK</sequence>
<accession>A0A2K9PKV8</accession>
<dbReference type="InterPro" id="IPR017853">
    <property type="entry name" value="GH"/>
</dbReference>
<keyword evidence="5" id="KW-0378">Hydrolase</keyword>
<dbReference type="InterPro" id="IPR013780">
    <property type="entry name" value="Glyco_hydro_b"/>
</dbReference>
<dbReference type="SUPFAM" id="SSF51445">
    <property type="entry name" value="(Trans)glycosidases"/>
    <property type="match status" value="1"/>
</dbReference>
<dbReference type="GO" id="GO:0005764">
    <property type="term" value="C:lysosome"/>
    <property type="evidence" value="ECO:0007669"/>
    <property type="project" value="TreeGrafter"/>
</dbReference>
<feature type="domain" description="Alpha-L-fucosidase C-terminal" evidence="8">
    <location>
        <begin position="437"/>
        <end position="520"/>
    </location>
</feature>
<keyword evidence="4" id="KW-0732">Signal</keyword>
<dbReference type="SMART" id="SM00812">
    <property type="entry name" value="Alpha_L_fucos"/>
    <property type="match status" value="1"/>
</dbReference>
<evidence type="ECO:0000259" key="8">
    <source>
        <dbReference type="Pfam" id="PF16757"/>
    </source>
</evidence>
<dbReference type="OrthoDB" id="1095333at2"/>
<evidence type="ECO:0000313" key="9">
    <source>
        <dbReference type="EMBL" id="AUP77709.1"/>
    </source>
</evidence>
<dbReference type="GO" id="GO:0004560">
    <property type="term" value="F:alpha-L-fucosidase activity"/>
    <property type="evidence" value="ECO:0007669"/>
    <property type="project" value="InterPro"/>
</dbReference>
<reference evidence="9 10" key="1">
    <citation type="submission" date="2018-01" db="EMBL/GenBank/DDBJ databases">
        <title>Complete genome sequence of Flavivirga eckloniae ECD14 isolated from seaweed Ecklonia cava.</title>
        <authorList>
            <person name="Lee J.H."/>
            <person name="Baik K.S."/>
            <person name="Seong C.N."/>
        </authorList>
    </citation>
    <scope>NUCLEOTIDE SEQUENCE [LARGE SCALE GENOMIC DNA]</scope>
    <source>
        <strain evidence="9 10">ECD14</strain>
    </source>
</reference>
<dbReference type="Pfam" id="PF16757">
    <property type="entry name" value="Fucosidase_C"/>
    <property type="match status" value="1"/>
</dbReference>
<dbReference type="Pfam" id="PF01120">
    <property type="entry name" value="Alpha_L_fucos"/>
    <property type="match status" value="1"/>
</dbReference>
<dbReference type="Proteomes" id="UP000235826">
    <property type="component" value="Chromosome"/>
</dbReference>
<evidence type="ECO:0000259" key="7">
    <source>
        <dbReference type="Pfam" id="PF01120"/>
    </source>
</evidence>
<dbReference type="PANTHER" id="PTHR10030:SF37">
    <property type="entry name" value="ALPHA-L-FUCOSIDASE-RELATED"/>
    <property type="match status" value="1"/>
</dbReference>
<dbReference type="SMR" id="A0A2K9PKV8"/>
<dbReference type="Gene3D" id="3.20.20.80">
    <property type="entry name" value="Glycosidases"/>
    <property type="match status" value="1"/>
</dbReference>
<evidence type="ECO:0000256" key="3">
    <source>
        <dbReference type="ARBA" id="ARBA00012662"/>
    </source>
</evidence>
<dbReference type="GO" id="GO:0006004">
    <property type="term" value="P:fucose metabolic process"/>
    <property type="evidence" value="ECO:0007669"/>
    <property type="project" value="InterPro"/>
</dbReference>
<dbReference type="InterPro" id="IPR057739">
    <property type="entry name" value="Glyco_hydro_29_N"/>
</dbReference>
<dbReference type="PIRSF" id="PIRSF001092">
    <property type="entry name" value="Alpha-L-fucosidase"/>
    <property type="match status" value="1"/>
</dbReference>
<proteinExistence type="inferred from homology"/>
<comment type="function">
    <text evidence="1">Alpha-L-fucosidase is responsible for hydrolyzing the alpha-1,6-linked fucose joined to the reducing-end N-acetylglucosamine of the carbohydrate moieties of glycoproteins.</text>
</comment>
<keyword evidence="6" id="KW-0326">Glycosidase</keyword>
<keyword evidence="10" id="KW-1185">Reference proteome</keyword>
<dbReference type="AlphaFoldDB" id="A0A2K9PKV8"/>
<protein>
    <recommendedName>
        <fullName evidence="3">alpha-L-fucosidase</fullName>
        <ecNumber evidence="3">3.2.1.51</ecNumber>
    </recommendedName>
</protein>
<dbReference type="GO" id="GO:0016139">
    <property type="term" value="P:glycoside catabolic process"/>
    <property type="evidence" value="ECO:0007669"/>
    <property type="project" value="TreeGrafter"/>
</dbReference>
<dbReference type="EC" id="3.2.1.51" evidence="3"/>
<dbReference type="PANTHER" id="PTHR10030">
    <property type="entry name" value="ALPHA-L-FUCOSIDASE"/>
    <property type="match status" value="1"/>
</dbReference>
<dbReference type="KEGG" id="fek:C1H87_02860"/>
<evidence type="ECO:0000256" key="1">
    <source>
        <dbReference type="ARBA" id="ARBA00004071"/>
    </source>
</evidence>
<dbReference type="InterPro" id="IPR031919">
    <property type="entry name" value="Fucosidase_C"/>
</dbReference>
<dbReference type="InterPro" id="IPR016286">
    <property type="entry name" value="FUC_metazoa-typ"/>
</dbReference>
<name>A0A2K9PKV8_9FLAO</name>
<evidence type="ECO:0000313" key="10">
    <source>
        <dbReference type="Proteomes" id="UP000235826"/>
    </source>
</evidence>
<dbReference type="EMBL" id="CP025791">
    <property type="protein sequence ID" value="AUP77709.1"/>
    <property type="molecule type" value="Genomic_DNA"/>
</dbReference>
<gene>
    <name evidence="9" type="ORF">C1H87_02860</name>
</gene>
<evidence type="ECO:0000256" key="5">
    <source>
        <dbReference type="ARBA" id="ARBA00022801"/>
    </source>
</evidence>
<feature type="domain" description="Glycoside hydrolase family 29 N-terminal" evidence="7">
    <location>
        <begin position="28"/>
        <end position="403"/>
    </location>
</feature>
<evidence type="ECO:0000256" key="6">
    <source>
        <dbReference type="ARBA" id="ARBA00023295"/>
    </source>
</evidence>
<dbReference type="Gene3D" id="2.60.40.1180">
    <property type="entry name" value="Golgi alpha-mannosidase II"/>
    <property type="match status" value="1"/>
</dbReference>
<dbReference type="RefSeq" id="WP_102754368.1">
    <property type="nucleotide sequence ID" value="NZ_CP025791.1"/>
</dbReference>
<organism evidence="9 10">
    <name type="scientific">Flavivirga eckloniae</name>
    <dbReference type="NCBI Taxonomy" id="1803846"/>
    <lineage>
        <taxon>Bacteria</taxon>
        <taxon>Pseudomonadati</taxon>
        <taxon>Bacteroidota</taxon>
        <taxon>Flavobacteriia</taxon>
        <taxon>Flavobacteriales</taxon>
        <taxon>Flavobacteriaceae</taxon>
        <taxon>Flavivirga</taxon>
    </lineage>
</organism>
<dbReference type="PROSITE" id="PS51257">
    <property type="entry name" value="PROKAR_LIPOPROTEIN"/>
    <property type="match status" value="1"/>
</dbReference>